<accession>A0A5N4W7S4</accession>
<reference evidence="2 3" key="1">
    <citation type="submission" date="2019-09" db="EMBL/GenBank/DDBJ databases">
        <title>Draft genome sequence of Acinetobacter tandoii W4-4-4 isolated from environmental water sample.</title>
        <authorList>
            <person name="Wee S.K."/>
            <person name="Yan B."/>
            <person name="Mustaffa S.B."/>
            <person name="Yap E.P.H."/>
        </authorList>
    </citation>
    <scope>NUCLEOTIDE SEQUENCE [LARGE SCALE GENOMIC DNA]</scope>
    <source>
        <strain evidence="2 3">W4-4-4</strain>
    </source>
</reference>
<evidence type="ECO:0000313" key="3">
    <source>
        <dbReference type="Proteomes" id="UP000325788"/>
    </source>
</evidence>
<keyword evidence="1" id="KW-0812">Transmembrane</keyword>
<dbReference type="RefSeq" id="WP_151505221.1">
    <property type="nucleotide sequence ID" value="NZ_VXLD01000014.1"/>
</dbReference>
<gene>
    <name evidence="2" type="ORF">F4W09_14855</name>
</gene>
<evidence type="ECO:0000313" key="2">
    <source>
        <dbReference type="EMBL" id="KAB1852276.1"/>
    </source>
</evidence>
<keyword evidence="1" id="KW-1133">Transmembrane helix</keyword>
<feature type="transmembrane region" description="Helical" evidence="1">
    <location>
        <begin position="26"/>
        <end position="51"/>
    </location>
</feature>
<evidence type="ECO:0000256" key="1">
    <source>
        <dbReference type="SAM" id="Phobius"/>
    </source>
</evidence>
<dbReference type="AlphaFoldDB" id="A0A5N4W7S4"/>
<comment type="caution">
    <text evidence="2">The sequence shown here is derived from an EMBL/GenBank/DDBJ whole genome shotgun (WGS) entry which is preliminary data.</text>
</comment>
<protein>
    <submittedName>
        <fullName evidence="2">Uncharacterized protein</fullName>
    </submittedName>
</protein>
<organism evidence="2 3">
    <name type="scientific">Acinetobacter tandoii</name>
    <dbReference type="NCBI Taxonomy" id="202954"/>
    <lineage>
        <taxon>Bacteria</taxon>
        <taxon>Pseudomonadati</taxon>
        <taxon>Pseudomonadota</taxon>
        <taxon>Gammaproteobacteria</taxon>
        <taxon>Moraxellales</taxon>
        <taxon>Moraxellaceae</taxon>
        <taxon>Acinetobacter</taxon>
    </lineage>
</organism>
<keyword evidence="1" id="KW-0472">Membrane</keyword>
<proteinExistence type="predicted"/>
<name>A0A5N4W7S4_9GAMM</name>
<sequence length="251" mass="29350">MSTLPQKIVQTSENTRYLFASTDTTAIYSFALAAFMGVILALIGVFLAWWYGKKSFDLTSKSFEITVQQILTSIDAARDNTEKTFQMNLDLIQSQREIQHKELNFRYMHEWVQSFDNLSSGYLGEVYSFIKLINSYVMRDELALGDIDKQWENHVQTLDAIDLKLQGISILKFKLLLLLNKQSELEIKIIDDLNFMDDWIRSEYIENCFAHKIAIDWEGSAYMQFFSRVQQCKKNMIEFRLSKTSEQLDSF</sequence>
<dbReference type="EMBL" id="VXLD01000014">
    <property type="protein sequence ID" value="KAB1852276.1"/>
    <property type="molecule type" value="Genomic_DNA"/>
</dbReference>
<dbReference type="Proteomes" id="UP000325788">
    <property type="component" value="Unassembled WGS sequence"/>
</dbReference>